<dbReference type="InterPro" id="IPR003130">
    <property type="entry name" value="GED"/>
</dbReference>
<sequence length="874" mass="100835">MLFSQKKSVFQLVKLLHQFNENISIIEKNKKERKLEIILIEFKQQEIIKKMLLLTVAQMREQQRKLKYIENMELKVLQKNYNYLLMSQESQTSLLGNLRKVITLVDQLRDIGLNDYIKLPRIVVLGIQSAGKSSLLEHIVGIDFLPRGSGVVTRRPLELRLSYCPKNVCTQPTAEFVEEMKGKKFTNFDEVRKNIEQLTDKVCGTSKNIIDKPIILAVTGPNCPDLTLVDLPGITRIPIMDQPKDIEQITTNMAKRYCEDPSAIILCVVAANADMTTSDALLLAKKLDPDGIRTVGVLTKIDIMDQGTNAIKMLKGEEVPLKYGYVGVKLRSQQEIKDNIPIVQAVQREKNFFANHPIYSSIPGDIFGTQVLTGKLTRILYRRIRSFLPTLMQEINQRISKVQSRLDVLGPGLPVEDSDKLHFIWQLIHEFSVRFRNSISGQYEKQRVNYKSLQVPAGSSIKLLFKDLYDDYSQLDYCALKKFKDDDILQVIQKYQAQSIPGFLPVDAFYALLNPELKKLYSPAYETLEQAFQILEQYATIILESQLQQLPSVYKMLSQQIMDVIHECKKNAYNSITDILDAEQNYIFTNDFNYLSGKPFIKFGKESKADQQKGNPMVLELRTKIEHYFKLVVRATRDNIPKLIGYFLVKGCQNQMLRQLQSNLMENQSIISILTEDQNVVDERKKLNREIETFKNAQKIIKRDPDLSEYILSVSEEQEDQQFIQKQKQQSTDIVTQQPKPQFKQIIIKLINYRQIILKYQSKKLMQVKFKNYLLKGQITLLQVKLQLNYLIQLDNNQSQHNLSRDNLNLKLKITNNQQNQQAQYPLNNNNRQTGNAQPVTQQPAPPPPAQQQSQPQAQQPQPEKKGLFGFIKK</sequence>
<dbReference type="InterPro" id="IPR020850">
    <property type="entry name" value="GED_dom"/>
</dbReference>
<dbReference type="InterPro" id="IPR019762">
    <property type="entry name" value="Dynamin_GTPase_CS"/>
</dbReference>
<dbReference type="PROSITE" id="PS00410">
    <property type="entry name" value="G_DYNAMIN_1"/>
    <property type="match status" value="1"/>
</dbReference>
<dbReference type="FunFam" id="1.20.120.1240:FF:000045">
    <property type="entry name" value="Dynamin-related protein,putative"/>
    <property type="match status" value="1"/>
</dbReference>
<dbReference type="InterPro" id="IPR001401">
    <property type="entry name" value="Dynamin_GTPase"/>
</dbReference>
<evidence type="ECO:0000256" key="1">
    <source>
        <dbReference type="ARBA" id="ARBA00022741"/>
    </source>
</evidence>
<evidence type="ECO:0008006" key="8">
    <source>
        <dbReference type="Google" id="ProtNLM"/>
    </source>
</evidence>
<dbReference type="InterPro" id="IPR000375">
    <property type="entry name" value="Dynamin_stalk"/>
</dbReference>
<organism evidence="6 7">
    <name type="scientific">Paramecium sonneborni</name>
    <dbReference type="NCBI Taxonomy" id="65129"/>
    <lineage>
        <taxon>Eukaryota</taxon>
        <taxon>Sar</taxon>
        <taxon>Alveolata</taxon>
        <taxon>Ciliophora</taxon>
        <taxon>Intramacronucleata</taxon>
        <taxon>Oligohymenophorea</taxon>
        <taxon>Peniculida</taxon>
        <taxon>Parameciidae</taxon>
        <taxon>Paramecium</taxon>
    </lineage>
</organism>
<dbReference type="GO" id="GO:0016020">
    <property type="term" value="C:membrane"/>
    <property type="evidence" value="ECO:0007669"/>
    <property type="project" value="TreeGrafter"/>
</dbReference>
<evidence type="ECO:0000313" key="6">
    <source>
        <dbReference type="EMBL" id="CAD8057479.1"/>
    </source>
</evidence>
<dbReference type="GO" id="GO:0005525">
    <property type="term" value="F:GTP binding"/>
    <property type="evidence" value="ECO:0007669"/>
    <property type="project" value="InterPro"/>
</dbReference>
<dbReference type="PROSITE" id="PS51718">
    <property type="entry name" value="G_DYNAMIN_2"/>
    <property type="match status" value="1"/>
</dbReference>
<dbReference type="EMBL" id="CAJJDN010000011">
    <property type="protein sequence ID" value="CAD8057479.1"/>
    <property type="molecule type" value="Genomic_DNA"/>
</dbReference>
<protein>
    <recommendedName>
        <fullName evidence="8">Dynamin-like protein</fullName>
    </recommendedName>
</protein>
<dbReference type="AlphaFoldDB" id="A0A8S1KQ54"/>
<dbReference type="PROSITE" id="PS51388">
    <property type="entry name" value="GED"/>
    <property type="match status" value="1"/>
</dbReference>
<dbReference type="Pfam" id="PF01031">
    <property type="entry name" value="Dynamin_M"/>
    <property type="match status" value="1"/>
</dbReference>
<dbReference type="InterPro" id="IPR022812">
    <property type="entry name" value="Dynamin"/>
</dbReference>
<reference evidence="6" key="1">
    <citation type="submission" date="2021-01" db="EMBL/GenBank/DDBJ databases">
        <authorList>
            <consortium name="Genoscope - CEA"/>
            <person name="William W."/>
        </authorList>
    </citation>
    <scope>NUCLEOTIDE SEQUENCE</scope>
</reference>
<evidence type="ECO:0000256" key="3">
    <source>
        <dbReference type="SAM" id="MobiDB-lite"/>
    </source>
</evidence>
<evidence type="ECO:0000259" key="5">
    <source>
        <dbReference type="PROSITE" id="PS51718"/>
    </source>
</evidence>
<dbReference type="GO" id="GO:0008017">
    <property type="term" value="F:microtubule binding"/>
    <property type="evidence" value="ECO:0007669"/>
    <property type="project" value="TreeGrafter"/>
</dbReference>
<dbReference type="InterPro" id="IPR045063">
    <property type="entry name" value="Dynamin_N"/>
</dbReference>
<feature type="domain" description="GED" evidence="4">
    <location>
        <begin position="618"/>
        <end position="709"/>
    </location>
</feature>
<dbReference type="GO" id="GO:0003924">
    <property type="term" value="F:GTPase activity"/>
    <property type="evidence" value="ECO:0007669"/>
    <property type="project" value="InterPro"/>
</dbReference>
<dbReference type="PANTHER" id="PTHR11566:SF233">
    <property type="entry name" value="CHROMOSOME UNDETERMINED SCAFFOLD_59, WHOLE GENOME SHOTGUN SEQUENCE"/>
    <property type="match status" value="1"/>
</dbReference>
<feature type="domain" description="Dynamin-type G" evidence="5">
    <location>
        <begin position="116"/>
        <end position="389"/>
    </location>
</feature>
<proteinExistence type="predicted"/>
<dbReference type="SMART" id="SM00302">
    <property type="entry name" value="GED"/>
    <property type="match status" value="1"/>
</dbReference>
<gene>
    <name evidence="6" type="ORF">PSON_ATCC_30995.1.T0110238</name>
</gene>
<evidence type="ECO:0000256" key="2">
    <source>
        <dbReference type="ARBA" id="ARBA00023134"/>
    </source>
</evidence>
<dbReference type="CDD" id="cd08771">
    <property type="entry name" value="DLP_1"/>
    <property type="match status" value="1"/>
</dbReference>
<keyword evidence="1" id="KW-0547">Nucleotide-binding</keyword>
<dbReference type="GO" id="GO:0005737">
    <property type="term" value="C:cytoplasm"/>
    <property type="evidence" value="ECO:0007669"/>
    <property type="project" value="TreeGrafter"/>
</dbReference>
<dbReference type="SMART" id="SM00053">
    <property type="entry name" value="DYNc"/>
    <property type="match status" value="1"/>
</dbReference>
<name>A0A8S1KQ54_9CILI</name>
<keyword evidence="2" id="KW-0342">GTP-binding</keyword>
<feature type="compositionally biased region" description="Low complexity" evidence="3">
    <location>
        <begin position="851"/>
        <end position="862"/>
    </location>
</feature>
<dbReference type="GO" id="GO:0005874">
    <property type="term" value="C:microtubule"/>
    <property type="evidence" value="ECO:0007669"/>
    <property type="project" value="TreeGrafter"/>
</dbReference>
<evidence type="ECO:0000313" key="7">
    <source>
        <dbReference type="Proteomes" id="UP000692954"/>
    </source>
</evidence>
<comment type="caution">
    <text evidence="6">The sequence shown here is derived from an EMBL/GenBank/DDBJ whole genome shotgun (WGS) entry which is preliminary data.</text>
</comment>
<accession>A0A8S1KQ54</accession>
<feature type="compositionally biased region" description="Polar residues" evidence="3">
    <location>
        <begin position="826"/>
        <end position="836"/>
    </location>
</feature>
<dbReference type="FunFam" id="3.40.50.300:FF:001311">
    <property type="entry name" value="Dynamin-like protein-related"/>
    <property type="match status" value="1"/>
</dbReference>
<dbReference type="Pfam" id="PF02212">
    <property type="entry name" value="GED"/>
    <property type="match status" value="1"/>
</dbReference>
<dbReference type="PANTHER" id="PTHR11566">
    <property type="entry name" value="DYNAMIN"/>
    <property type="match status" value="1"/>
</dbReference>
<dbReference type="Pfam" id="PF00350">
    <property type="entry name" value="Dynamin_N"/>
    <property type="match status" value="1"/>
</dbReference>
<dbReference type="OrthoDB" id="304918at2759"/>
<dbReference type="InterPro" id="IPR030381">
    <property type="entry name" value="G_DYNAMIN_dom"/>
</dbReference>
<evidence type="ECO:0000259" key="4">
    <source>
        <dbReference type="PROSITE" id="PS51388"/>
    </source>
</evidence>
<keyword evidence="7" id="KW-1185">Reference proteome</keyword>
<feature type="region of interest" description="Disordered" evidence="3">
    <location>
        <begin position="826"/>
        <end position="874"/>
    </location>
</feature>
<dbReference type="Proteomes" id="UP000692954">
    <property type="component" value="Unassembled WGS sequence"/>
</dbReference>